<evidence type="ECO:0000313" key="1">
    <source>
        <dbReference type="EMBL" id="KAH9379077.1"/>
    </source>
</evidence>
<gene>
    <name evidence="1" type="ORF">HPB48_011813</name>
</gene>
<comment type="caution">
    <text evidence="1">The sequence shown here is derived from an EMBL/GenBank/DDBJ whole genome shotgun (WGS) entry which is preliminary data.</text>
</comment>
<name>A0A9J6GU81_HAELO</name>
<dbReference type="EMBL" id="JABSTR010000009">
    <property type="protein sequence ID" value="KAH9379077.1"/>
    <property type="molecule type" value="Genomic_DNA"/>
</dbReference>
<organism evidence="1 2">
    <name type="scientific">Haemaphysalis longicornis</name>
    <name type="common">Bush tick</name>
    <dbReference type="NCBI Taxonomy" id="44386"/>
    <lineage>
        <taxon>Eukaryota</taxon>
        <taxon>Metazoa</taxon>
        <taxon>Ecdysozoa</taxon>
        <taxon>Arthropoda</taxon>
        <taxon>Chelicerata</taxon>
        <taxon>Arachnida</taxon>
        <taxon>Acari</taxon>
        <taxon>Parasitiformes</taxon>
        <taxon>Ixodida</taxon>
        <taxon>Ixodoidea</taxon>
        <taxon>Ixodidae</taxon>
        <taxon>Haemaphysalinae</taxon>
        <taxon>Haemaphysalis</taxon>
    </lineage>
</organism>
<accession>A0A9J6GU81</accession>
<protein>
    <submittedName>
        <fullName evidence="1">Uncharacterized protein</fullName>
    </submittedName>
</protein>
<dbReference type="VEuPathDB" id="VectorBase:HLOH_061967"/>
<reference evidence="1 2" key="1">
    <citation type="journal article" date="2020" name="Cell">
        <title>Large-Scale Comparative Analyses of Tick Genomes Elucidate Their Genetic Diversity and Vector Capacities.</title>
        <authorList>
            <consortium name="Tick Genome and Microbiome Consortium (TIGMIC)"/>
            <person name="Jia N."/>
            <person name="Wang J."/>
            <person name="Shi W."/>
            <person name="Du L."/>
            <person name="Sun Y."/>
            <person name="Zhan W."/>
            <person name="Jiang J.F."/>
            <person name="Wang Q."/>
            <person name="Zhang B."/>
            <person name="Ji P."/>
            <person name="Bell-Sakyi L."/>
            <person name="Cui X.M."/>
            <person name="Yuan T.T."/>
            <person name="Jiang B.G."/>
            <person name="Yang W.F."/>
            <person name="Lam T.T."/>
            <person name="Chang Q.C."/>
            <person name="Ding S.J."/>
            <person name="Wang X.J."/>
            <person name="Zhu J.G."/>
            <person name="Ruan X.D."/>
            <person name="Zhao L."/>
            <person name="Wei J.T."/>
            <person name="Ye R.Z."/>
            <person name="Que T.C."/>
            <person name="Du C.H."/>
            <person name="Zhou Y.H."/>
            <person name="Cheng J.X."/>
            <person name="Dai P.F."/>
            <person name="Guo W.B."/>
            <person name="Han X.H."/>
            <person name="Huang E.J."/>
            <person name="Li L.F."/>
            <person name="Wei W."/>
            <person name="Gao Y.C."/>
            <person name="Liu J.Z."/>
            <person name="Shao H.Z."/>
            <person name="Wang X."/>
            <person name="Wang C.C."/>
            <person name="Yang T.C."/>
            <person name="Huo Q.B."/>
            <person name="Li W."/>
            <person name="Chen H.Y."/>
            <person name="Chen S.E."/>
            <person name="Zhou L.G."/>
            <person name="Ni X.B."/>
            <person name="Tian J.H."/>
            <person name="Sheng Y."/>
            <person name="Liu T."/>
            <person name="Pan Y.S."/>
            <person name="Xia L.Y."/>
            <person name="Li J."/>
            <person name="Zhao F."/>
            <person name="Cao W.C."/>
        </authorList>
    </citation>
    <scope>NUCLEOTIDE SEQUENCE [LARGE SCALE GENOMIC DNA]</scope>
    <source>
        <strain evidence="1">HaeL-2018</strain>
    </source>
</reference>
<dbReference type="Proteomes" id="UP000821853">
    <property type="component" value="Unassembled WGS sequence"/>
</dbReference>
<sequence>MKRKPDVDMIPETLCTDTPTLQGYRAHTKATKRPNENTKKFGIRKPAGGGCTFVCKGIVFLEHELTTGGCTDSSAVEVIVGKKKRKTSLLAVNVYSKPRHRTQKFRTLMQRALRATNKAASMTAAMSIGGCGVLKSLGTSFSGLVSLRVLSSPLAWFAPSSFVVAEDAALHVTGPIITAGEAELKQFVFI</sequence>
<evidence type="ECO:0000313" key="2">
    <source>
        <dbReference type="Proteomes" id="UP000821853"/>
    </source>
</evidence>
<dbReference type="AlphaFoldDB" id="A0A9J6GU81"/>
<proteinExistence type="predicted"/>
<keyword evidence="2" id="KW-1185">Reference proteome</keyword>